<dbReference type="GO" id="GO:0006584">
    <property type="term" value="P:catecholamine metabolic process"/>
    <property type="evidence" value="ECO:0007669"/>
    <property type="project" value="UniProtKB-KW"/>
</dbReference>
<dbReference type="Proteomes" id="UP001230188">
    <property type="component" value="Unassembled WGS sequence"/>
</dbReference>
<dbReference type="AlphaFoldDB" id="A0AAD7XNG5"/>
<keyword evidence="2" id="KW-0489">Methyltransferase</keyword>
<evidence type="ECO:0000256" key="6">
    <source>
        <dbReference type="ARBA" id="ARBA00023453"/>
    </source>
</evidence>
<dbReference type="EMBL" id="JAQMWT010000014">
    <property type="protein sequence ID" value="KAJ8613984.1"/>
    <property type="molecule type" value="Genomic_DNA"/>
</dbReference>
<dbReference type="SUPFAM" id="SSF53335">
    <property type="entry name" value="S-adenosyl-L-methionine-dependent methyltransferases"/>
    <property type="match status" value="1"/>
</dbReference>
<comment type="similarity">
    <text evidence="6">Belongs to the class I-like SAM-binding methyltransferase superfamily. Cation-dependent O-methyltransferase family.</text>
</comment>
<dbReference type="PANTHER" id="PTHR43836:SF2">
    <property type="entry name" value="CATECHOL O-METHYLTRANSFERASE 1-RELATED"/>
    <property type="match status" value="1"/>
</dbReference>
<dbReference type="InterPro" id="IPR029063">
    <property type="entry name" value="SAM-dependent_MTases_sf"/>
</dbReference>
<sequence length="264" mass="28539">MLFVAVAGVGFPRRGLLVAPCNAMWQLWGPDDMLYYVDTYGKPGDAESVLAAMDKCASTSWMMNMGPAKGELVEAAFEGRKSVLEIGTFLGYMAIRISRTGARLTTIEIDGANYEAARRIMAAALGDDLDGVRTIHASARDLLLAGSVPGAPFDAVLMDHWKADYPSDLDLLKTKGLLAPGALVVADNVLFPGAPDLLDYLGVDFEKTHDSVSGMPCLAVNRAANWRTSDFSTVLVSSPFEYRPETPDALAFATYTPRRRHLSV</sequence>
<evidence type="ECO:0000256" key="2">
    <source>
        <dbReference type="ARBA" id="ARBA00022603"/>
    </source>
</evidence>
<gene>
    <name evidence="7" type="ORF">CTAYLR_005641</name>
</gene>
<comment type="caution">
    <text evidence="7">The sequence shown here is derived from an EMBL/GenBank/DDBJ whole genome shotgun (WGS) entry which is preliminary data.</text>
</comment>
<evidence type="ECO:0000256" key="3">
    <source>
        <dbReference type="ARBA" id="ARBA00022679"/>
    </source>
</evidence>
<dbReference type="Pfam" id="PF01596">
    <property type="entry name" value="Methyltransf_3"/>
    <property type="match status" value="1"/>
</dbReference>
<evidence type="ECO:0000256" key="4">
    <source>
        <dbReference type="ARBA" id="ARBA00022691"/>
    </source>
</evidence>
<accession>A0AAD7XNG5</accession>
<organism evidence="7 8">
    <name type="scientific">Chrysophaeum taylorii</name>
    <dbReference type="NCBI Taxonomy" id="2483200"/>
    <lineage>
        <taxon>Eukaryota</taxon>
        <taxon>Sar</taxon>
        <taxon>Stramenopiles</taxon>
        <taxon>Ochrophyta</taxon>
        <taxon>Pelagophyceae</taxon>
        <taxon>Pelagomonadales</taxon>
        <taxon>Pelagomonadaceae</taxon>
        <taxon>Chrysophaeum</taxon>
    </lineage>
</organism>
<dbReference type="CDD" id="cd02440">
    <property type="entry name" value="AdoMet_MTases"/>
    <property type="match status" value="1"/>
</dbReference>
<evidence type="ECO:0000313" key="8">
    <source>
        <dbReference type="Proteomes" id="UP001230188"/>
    </source>
</evidence>
<evidence type="ECO:0000313" key="7">
    <source>
        <dbReference type="EMBL" id="KAJ8613984.1"/>
    </source>
</evidence>
<dbReference type="GO" id="GO:0032259">
    <property type="term" value="P:methylation"/>
    <property type="evidence" value="ECO:0007669"/>
    <property type="project" value="UniProtKB-KW"/>
</dbReference>
<evidence type="ECO:0000256" key="5">
    <source>
        <dbReference type="ARBA" id="ARBA00022939"/>
    </source>
</evidence>
<reference evidence="7" key="1">
    <citation type="submission" date="2023-01" db="EMBL/GenBank/DDBJ databases">
        <title>Metagenome sequencing of chrysophaentin producing Chrysophaeum taylorii.</title>
        <authorList>
            <person name="Davison J."/>
            <person name="Bewley C."/>
        </authorList>
    </citation>
    <scope>NUCLEOTIDE SEQUENCE</scope>
    <source>
        <strain evidence="7">NIES-1699</strain>
    </source>
</reference>
<keyword evidence="5" id="KW-0128">Catecholamine metabolism</keyword>
<keyword evidence="3" id="KW-0808">Transferase</keyword>
<evidence type="ECO:0000256" key="1">
    <source>
        <dbReference type="ARBA" id="ARBA00012880"/>
    </source>
</evidence>
<dbReference type="EC" id="2.1.1.6" evidence="1"/>
<dbReference type="PANTHER" id="PTHR43836">
    <property type="entry name" value="CATECHOL O-METHYLTRANSFERASE 1-RELATED"/>
    <property type="match status" value="1"/>
</dbReference>
<protein>
    <recommendedName>
        <fullName evidence="1">catechol O-methyltransferase</fullName>
        <ecNumber evidence="1">2.1.1.6</ecNumber>
    </recommendedName>
</protein>
<name>A0AAD7XNG5_9STRA</name>
<keyword evidence="8" id="KW-1185">Reference proteome</keyword>
<dbReference type="InterPro" id="IPR002935">
    <property type="entry name" value="SAM_O-MeTrfase"/>
</dbReference>
<keyword evidence="4" id="KW-0949">S-adenosyl-L-methionine</keyword>
<dbReference type="Gene3D" id="3.40.50.150">
    <property type="entry name" value="Vaccinia Virus protein VP39"/>
    <property type="match status" value="1"/>
</dbReference>
<dbReference type="GO" id="GO:0016206">
    <property type="term" value="F:catechol O-methyltransferase activity"/>
    <property type="evidence" value="ECO:0007669"/>
    <property type="project" value="UniProtKB-EC"/>
</dbReference>
<proteinExistence type="inferred from homology"/>
<dbReference type="PROSITE" id="PS51682">
    <property type="entry name" value="SAM_OMT_I"/>
    <property type="match status" value="1"/>
</dbReference>